<comment type="caution">
    <text evidence="2">The sequence shown here is derived from an EMBL/GenBank/DDBJ whole genome shotgun (WGS) entry which is preliminary data.</text>
</comment>
<evidence type="ECO:0000313" key="3">
    <source>
        <dbReference type="Proteomes" id="UP000809789"/>
    </source>
</evidence>
<protein>
    <submittedName>
        <fullName evidence="2">Uncharacterized protein</fullName>
    </submittedName>
</protein>
<sequence>MQLGRPTTRDEERRSRNSSSIDQTLRKMSRSPIRTTRQPTRHLFRALPLNHHRISPSNQGSISILILESPRSTCTKSGHDMIKGCAAKQNSSRPARQNPLNSIHVLHASETLPTRSYRSSNIQATWSKPCLSTPSSFG</sequence>
<evidence type="ECO:0000313" key="2">
    <source>
        <dbReference type="EMBL" id="KAG8626566.1"/>
    </source>
</evidence>
<evidence type="ECO:0000256" key="1">
    <source>
        <dbReference type="SAM" id="MobiDB-lite"/>
    </source>
</evidence>
<feature type="region of interest" description="Disordered" evidence="1">
    <location>
        <begin position="1"/>
        <end position="40"/>
    </location>
</feature>
<dbReference type="EMBL" id="JAESVG020000006">
    <property type="protein sequence ID" value="KAG8626566.1"/>
    <property type="molecule type" value="Genomic_DNA"/>
</dbReference>
<name>A0A8K0PEA6_9PEZI</name>
<dbReference type="AlphaFoldDB" id="A0A8K0PEA6"/>
<organism evidence="2 3">
    <name type="scientific">Elsinoe batatas</name>
    <dbReference type="NCBI Taxonomy" id="2601811"/>
    <lineage>
        <taxon>Eukaryota</taxon>
        <taxon>Fungi</taxon>
        <taxon>Dikarya</taxon>
        <taxon>Ascomycota</taxon>
        <taxon>Pezizomycotina</taxon>
        <taxon>Dothideomycetes</taxon>
        <taxon>Dothideomycetidae</taxon>
        <taxon>Myriangiales</taxon>
        <taxon>Elsinoaceae</taxon>
        <taxon>Elsinoe</taxon>
    </lineage>
</organism>
<gene>
    <name evidence="2" type="ORF">KVT40_005511</name>
</gene>
<reference evidence="2" key="1">
    <citation type="submission" date="2021-07" db="EMBL/GenBank/DDBJ databases">
        <title>Elsinoe batatas strain:CRI-CJ2 Genome sequencing and assembly.</title>
        <authorList>
            <person name="Huang L."/>
        </authorList>
    </citation>
    <scope>NUCLEOTIDE SEQUENCE</scope>
    <source>
        <strain evidence="2">CRI-CJ2</strain>
    </source>
</reference>
<proteinExistence type="predicted"/>
<dbReference type="OrthoDB" id="10457906at2759"/>
<dbReference type="Proteomes" id="UP000809789">
    <property type="component" value="Unassembled WGS sequence"/>
</dbReference>
<keyword evidence="3" id="KW-1185">Reference proteome</keyword>
<accession>A0A8K0PEA6</accession>